<gene>
    <name evidence="5" type="ORF">LODBEIA_P17060</name>
</gene>
<accession>A0ABP0ZH34</accession>
<dbReference type="Proteomes" id="UP001497383">
    <property type="component" value="Chromosome 2"/>
</dbReference>
<keyword evidence="3 4" id="KW-0732">Signal</keyword>
<comment type="similarity">
    <text evidence="1">Belongs to the LCL2 family.</text>
</comment>
<evidence type="ECO:0000256" key="1">
    <source>
        <dbReference type="ARBA" id="ARBA00010545"/>
    </source>
</evidence>
<dbReference type="RefSeq" id="XP_066828644.1">
    <property type="nucleotide sequence ID" value="XM_066971624.1"/>
</dbReference>
<dbReference type="EMBL" id="OZ022406">
    <property type="protein sequence ID" value="CAK9437328.1"/>
    <property type="molecule type" value="Genomic_DNA"/>
</dbReference>
<dbReference type="CDD" id="cd23996">
    <property type="entry name" value="LCL2-like"/>
    <property type="match status" value="1"/>
</dbReference>
<feature type="chain" id="PRO_5046610242" description="Long chronological lifespan protein 2" evidence="4">
    <location>
        <begin position="18"/>
        <end position="135"/>
    </location>
</feature>
<dbReference type="GeneID" id="92206902"/>
<keyword evidence="6" id="KW-1185">Reference proteome</keyword>
<dbReference type="InterPro" id="IPR034543">
    <property type="entry name" value="LCL2"/>
</dbReference>
<evidence type="ECO:0000256" key="4">
    <source>
        <dbReference type="SAM" id="SignalP"/>
    </source>
</evidence>
<evidence type="ECO:0000256" key="3">
    <source>
        <dbReference type="ARBA" id="ARBA00022729"/>
    </source>
</evidence>
<reference evidence="5 6" key="1">
    <citation type="submission" date="2024-03" db="EMBL/GenBank/DDBJ databases">
        <authorList>
            <person name="Brejova B."/>
        </authorList>
    </citation>
    <scope>NUCLEOTIDE SEQUENCE [LARGE SCALE GENOMIC DNA]</scope>
    <source>
        <strain evidence="5 6">CBS 14171</strain>
    </source>
</reference>
<feature type="signal peptide" evidence="4">
    <location>
        <begin position="1"/>
        <end position="17"/>
    </location>
</feature>
<sequence>MLQKIISLVLILTLASANLFDFINNQFGGHGGNSKQQGVRSPQEYENAMLNSGCNKYLCADTGVCVDSPKYCPCPFGSSQIRCHLPNGRYMCISKPAGEGIADNYNDPNTNFKIDAKDDNIRDCGWVNRAWKGQV</sequence>
<evidence type="ECO:0000256" key="2">
    <source>
        <dbReference type="ARBA" id="ARBA00018534"/>
    </source>
</evidence>
<proteinExistence type="inferred from homology"/>
<name>A0ABP0ZH34_9ASCO</name>
<organism evidence="5 6">
    <name type="scientific">Lodderomyces beijingensis</name>
    <dbReference type="NCBI Taxonomy" id="1775926"/>
    <lineage>
        <taxon>Eukaryota</taxon>
        <taxon>Fungi</taxon>
        <taxon>Dikarya</taxon>
        <taxon>Ascomycota</taxon>
        <taxon>Saccharomycotina</taxon>
        <taxon>Pichiomycetes</taxon>
        <taxon>Debaryomycetaceae</taxon>
        <taxon>Candida/Lodderomyces clade</taxon>
        <taxon>Lodderomyces</taxon>
    </lineage>
</organism>
<protein>
    <recommendedName>
        <fullName evidence="2">Long chronological lifespan protein 2</fullName>
    </recommendedName>
</protein>
<dbReference type="PANTHER" id="PTHR38425">
    <property type="entry name" value="LONG CHRONOLOGICAL LIFESPAN PROTEIN 2"/>
    <property type="match status" value="1"/>
</dbReference>
<evidence type="ECO:0000313" key="5">
    <source>
        <dbReference type="EMBL" id="CAK9437328.1"/>
    </source>
</evidence>
<dbReference type="PANTHER" id="PTHR38425:SF1">
    <property type="entry name" value="LONG CHRONOLOGICAL LIFESPAN PROTEIN 2"/>
    <property type="match status" value="1"/>
</dbReference>
<evidence type="ECO:0000313" key="6">
    <source>
        <dbReference type="Proteomes" id="UP001497383"/>
    </source>
</evidence>